<evidence type="ECO:0000313" key="2">
    <source>
        <dbReference type="Proteomes" id="UP001139646"/>
    </source>
</evidence>
<keyword evidence="2" id="KW-1185">Reference proteome</keyword>
<reference evidence="1" key="1">
    <citation type="submission" date="2022-01" db="EMBL/GenBank/DDBJ databases">
        <title>Colwellia maritima, isolated from seawater.</title>
        <authorList>
            <person name="Kristyanto S."/>
            <person name="Jung J."/>
            <person name="Jeon C.O."/>
        </authorList>
    </citation>
    <scope>NUCLEOTIDE SEQUENCE</scope>
    <source>
        <strain evidence="1">MSW7</strain>
    </source>
</reference>
<sequence>MSEHLNKTKVKPKEHKSNALVHHTSAKNLNNDQVNNNTSLYCFFTRINRDDIVTNVETKQNKSKKSPIPTRVTVIDVYNQDNTMSNKDQNSLVKPEKPVAIIDKINTALSKLNRLNKSMMLFFK</sequence>
<dbReference type="EMBL" id="JAKKSL010000002">
    <property type="protein sequence ID" value="MCI2283833.1"/>
    <property type="molecule type" value="Genomic_DNA"/>
</dbReference>
<organism evidence="1 2">
    <name type="scientific">Colwellia maritima</name>
    <dbReference type="NCBI Taxonomy" id="2912588"/>
    <lineage>
        <taxon>Bacteria</taxon>
        <taxon>Pseudomonadati</taxon>
        <taxon>Pseudomonadota</taxon>
        <taxon>Gammaproteobacteria</taxon>
        <taxon>Alteromonadales</taxon>
        <taxon>Colwelliaceae</taxon>
        <taxon>Colwellia</taxon>
    </lineage>
</organism>
<dbReference type="RefSeq" id="WP_242286094.1">
    <property type="nucleotide sequence ID" value="NZ_JAKKSL010000002.1"/>
</dbReference>
<comment type="caution">
    <text evidence="1">The sequence shown here is derived from an EMBL/GenBank/DDBJ whole genome shotgun (WGS) entry which is preliminary data.</text>
</comment>
<protein>
    <submittedName>
        <fullName evidence="1">Uncharacterized protein</fullName>
    </submittedName>
</protein>
<accession>A0ABS9X0Q4</accession>
<proteinExistence type="predicted"/>
<dbReference type="Proteomes" id="UP001139646">
    <property type="component" value="Unassembled WGS sequence"/>
</dbReference>
<gene>
    <name evidence="1" type="ORF">L3081_11025</name>
</gene>
<name>A0ABS9X0Q4_9GAMM</name>
<evidence type="ECO:0000313" key="1">
    <source>
        <dbReference type="EMBL" id="MCI2283833.1"/>
    </source>
</evidence>